<name>A0A1A9VRB8_GLOAU</name>
<proteinExistence type="predicted"/>
<evidence type="ECO:0000313" key="3">
    <source>
        <dbReference type="Proteomes" id="UP000078200"/>
    </source>
</evidence>
<keyword evidence="3" id="KW-1185">Reference proteome</keyword>
<dbReference type="EnsemblMetazoa" id="GAUT045079-RA">
    <property type="protein sequence ID" value="GAUT045079-PA"/>
    <property type="gene ID" value="GAUT045079"/>
</dbReference>
<evidence type="ECO:0000313" key="2">
    <source>
        <dbReference type="EnsemblMetazoa" id="GAUT045079-PA"/>
    </source>
</evidence>
<evidence type="ECO:0000256" key="1">
    <source>
        <dbReference type="SAM" id="Coils"/>
    </source>
</evidence>
<sequence length="125" mass="14434">MSLNNSMDPRCLDSEQKQVETLKKHVNDIQQQLVDYEGSLTIEYSHDDDNNSENNITKIMNILDEVADISEGAKILRPINLQLENLQSVVRYSLKSLQQTIDLLKLERDIKILEERNEAMSSEED</sequence>
<accession>A0A1A9VRB8</accession>
<dbReference type="VEuPathDB" id="VectorBase:GAUT045079"/>
<feature type="coiled-coil region" evidence="1">
    <location>
        <begin position="12"/>
        <end position="39"/>
    </location>
</feature>
<dbReference type="AlphaFoldDB" id="A0A1A9VRB8"/>
<organism evidence="2 3">
    <name type="scientific">Glossina austeni</name>
    <name type="common">Savannah tsetse fly</name>
    <dbReference type="NCBI Taxonomy" id="7395"/>
    <lineage>
        <taxon>Eukaryota</taxon>
        <taxon>Metazoa</taxon>
        <taxon>Ecdysozoa</taxon>
        <taxon>Arthropoda</taxon>
        <taxon>Hexapoda</taxon>
        <taxon>Insecta</taxon>
        <taxon>Pterygota</taxon>
        <taxon>Neoptera</taxon>
        <taxon>Endopterygota</taxon>
        <taxon>Diptera</taxon>
        <taxon>Brachycera</taxon>
        <taxon>Muscomorpha</taxon>
        <taxon>Hippoboscoidea</taxon>
        <taxon>Glossinidae</taxon>
        <taxon>Glossina</taxon>
    </lineage>
</organism>
<reference evidence="2" key="1">
    <citation type="submission" date="2020-05" db="UniProtKB">
        <authorList>
            <consortium name="EnsemblMetazoa"/>
        </authorList>
    </citation>
    <scope>IDENTIFICATION</scope>
    <source>
        <strain evidence="2">TTRI</strain>
    </source>
</reference>
<dbReference type="Proteomes" id="UP000078200">
    <property type="component" value="Unassembled WGS sequence"/>
</dbReference>
<protein>
    <submittedName>
        <fullName evidence="2">Uncharacterized protein</fullName>
    </submittedName>
</protein>
<keyword evidence="1" id="KW-0175">Coiled coil</keyword>